<name>A0A9P6AU55_9AGAM</name>
<gene>
    <name evidence="1" type="ORF">BS47DRAFT_1345955</name>
</gene>
<organism evidence="1 2">
    <name type="scientific">Hydnum rufescens UP504</name>
    <dbReference type="NCBI Taxonomy" id="1448309"/>
    <lineage>
        <taxon>Eukaryota</taxon>
        <taxon>Fungi</taxon>
        <taxon>Dikarya</taxon>
        <taxon>Basidiomycota</taxon>
        <taxon>Agaricomycotina</taxon>
        <taxon>Agaricomycetes</taxon>
        <taxon>Cantharellales</taxon>
        <taxon>Hydnaceae</taxon>
        <taxon>Hydnum</taxon>
    </lineage>
</organism>
<protein>
    <submittedName>
        <fullName evidence="1">Uncharacterized protein</fullName>
    </submittedName>
</protein>
<dbReference type="AlphaFoldDB" id="A0A9P6AU55"/>
<dbReference type="EMBL" id="MU128992">
    <property type="protein sequence ID" value="KAF9512013.1"/>
    <property type="molecule type" value="Genomic_DNA"/>
</dbReference>
<proteinExistence type="predicted"/>
<comment type="caution">
    <text evidence="1">The sequence shown here is derived from an EMBL/GenBank/DDBJ whole genome shotgun (WGS) entry which is preliminary data.</text>
</comment>
<keyword evidence="2" id="KW-1185">Reference proteome</keyword>
<sequence length="58" mass="6142">MDSSGTNAIVKSDGWLISSASPPYDSCHQDGCQMEDGTSPHLYVRAITVVADVSGIRD</sequence>
<reference evidence="1" key="1">
    <citation type="journal article" date="2020" name="Nat. Commun.">
        <title>Large-scale genome sequencing of mycorrhizal fungi provides insights into the early evolution of symbiotic traits.</title>
        <authorList>
            <person name="Miyauchi S."/>
            <person name="Kiss E."/>
            <person name="Kuo A."/>
            <person name="Drula E."/>
            <person name="Kohler A."/>
            <person name="Sanchez-Garcia M."/>
            <person name="Morin E."/>
            <person name="Andreopoulos B."/>
            <person name="Barry K.W."/>
            <person name="Bonito G."/>
            <person name="Buee M."/>
            <person name="Carver A."/>
            <person name="Chen C."/>
            <person name="Cichocki N."/>
            <person name="Clum A."/>
            <person name="Culley D."/>
            <person name="Crous P.W."/>
            <person name="Fauchery L."/>
            <person name="Girlanda M."/>
            <person name="Hayes R.D."/>
            <person name="Keri Z."/>
            <person name="LaButti K."/>
            <person name="Lipzen A."/>
            <person name="Lombard V."/>
            <person name="Magnuson J."/>
            <person name="Maillard F."/>
            <person name="Murat C."/>
            <person name="Nolan M."/>
            <person name="Ohm R.A."/>
            <person name="Pangilinan J."/>
            <person name="Pereira M.F."/>
            <person name="Perotto S."/>
            <person name="Peter M."/>
            <person name="Pfister S."/>
            <person name="Riley R."/>
            <person name="Sitrit Y."/>
            <person name="Stielow J.B."/>
            <person name="Szollosi G."/>
            <person name="Zifcakova L."/>
            <person name="Stursova M."/>
            <person name="Spatafora J.W."/>
            <person name="Tedersoo L."/>
            <person name="Vaario L.M."/>
            <person name="Yamada A."/>
            <person name="Yan M."/>
            <person name="Wang P."/>
            <person name="Xu J."/>
            <person name="Bruns T."/>
            <person name="Baldrian P."/>
            <person name="Vilgalys R."/>
            <person name="Dunand C."/>
            <person name="Henrissat B."/>
            <person name="Grigoriev I.V."/>
            <person name="Hibbett D."/>
            <person name="Nagy L.G."/>
            <person name="Martin F.M."/>
        </authorList>
    </citation>
    <scope>NUCLEOTIDE SEQUENCE</scope>
    <source>
        <strain evidence="1">UP504</strain>
    </source>
</reference>
<accession>A0A9P6AU55</accession>
<evidence type="ECO:0000313" key="2">
    <source>
        <dbReference type="Proteomes" id="UP000886523"/>
    </source>
</evidence>
<dbReference type="Proteomes" id="UP000886523">
    <property type="component" value="Unassembled WGS sequence"/>
</dbReference>
<evidence type="ECO:0000313" key="1">
    <source>
        <dbReference type="EMBL" id="KAF9512013.1"/>
    </source>
</evidence>